<proteinExistence type="predicted"/>
<dbReference type="EMBL" id="LT629758">
    <property type="protein sequence ID" value="SDT07588.1"/>
    <property type="molecule type" value="Genomic_DNA"/>
</dbReference>
<evidence type="ECO:0000313" key="4">
    <source>
        <dbReference type="Proteomes" id="UP000198688"/>
    </source>
</evidence>
<sequence length="219" mass="23894">MSDPMQRGRFAAPVRRGETVERSPGPASANVHALLTHLEQQGFAFSPRLTGMTAEGREILSFLPGDSGDPPLTEVLRSDATLISVARAGRALHDATRGFVTPEPGRWHRMELAVPAVIDCIGHHDLAPWNLVFDDGGEVIGILGWDTAGPSNRVWDLAYAAHHLVPLHPPDGVAGFGWTSEPDRARRLRPRHPARPRPGLRHPAPAGHGRLHRRSGTRR</sequence>
<accession>A0A1H1XEB0</accession>
<dbReference type="InterPro" id="IPR002575">
    <property type="entry name" value="Aminoglycoside_PTrfase"/>
</dbReference>
<gene>
    <name evidence="3" type="ORF">SAMN04489716_2436</name>
</gene>
<feature type="region of interest" description="Disordered" evidence="1">
    <location>
        <begin position="1"/>
        <end position="27"/>
    </location>
</feature>
<keyword evidence="4" id="KW-1185">Reference proteome</keyword>
<name>A0A1H1XEB0_9ACTN</name>
<dbReference type="Pfam" id="PF01636">
    <property type="entry name" value="APH"/>
    <property type="match status" value="1"/>
</dbReference>
<protein>
    <submittedName>
        <fullName evidence="3">Phosphotransferase enzyme family protein</fullName>
    </submittedName>
</protein>
<dbReference type="GO" id="GO:0016740">
    <property type="term" value="F:transferase activity"/>
    <property type="evidence" value="ECO:0007669"/>
    <property type="project" value="UniProtKB-KW"/>
</dbReference>
<organism evidence="3 4">
    <name type="scientific">Actinoplanes derwentensis</name>
    <dbReference type="NCBI Taxonomy" id="113562"/>
    <lineage>
        <taxon>Bacteria</taxon>
        <taxon>Bacillati</taxon>
        <taxon>Actinomycetota</taxon>
        <taxon>Actinomycetes</taxon>
        <taxon>Micromonosporales</taxon>
        <taxon>Micromonosporaceae</taxon>
        <taxon>Actinoplanes</taxon>
    </lineage>
</organism>
<dbReference type="AlphaFoldDB" id="A0A1H1XEB0"/>
<evidence type="ECO:0000259" key="2">
    <source>
        <dbReference type="Pfam" id="PF01636"/>
    </source>
</evidence>
<reference evidence="3 4" key="1">
    <citation type="submission" date="2016-10" db="EMBL/GenBank/DDBJ databases">
        <authorList>
            <person name="de Groot N.N."/>
        </authorList>
    </citation>
    <scope>NUCLEOTIDE SEQUENCE [LARGE SCALE GENOMIC DNA]</scope>
    <source>
        <strain evidence="3 4">DSM 43941</strain>
    </source>
</reference>
<dbReference type="InterPro" id="IPR011009">
    <property type="entry name" value="Kinase-like_dom_sf"/>
</dbReference>
<dbReference type="Proteomes" id="UP000198688">
    <property type="component" value="Chromosome I"/>
</dbReference>
<evidence type="ECO:0000313" key="3">
    <source>
        <dbReference type="EMBL" id="SDT07588.1"/>
    </source>
</evidence>
<dbReference type="SUPFAM" id="SSF56112">
    <property type="entry name" value="Protein kinase-like (PK-like)"/>
    <property type="match status" value="1"/>
</dbReference>
<keyword evidence="3" id="KW-0808">Transferase</keyword>
<feature type="domain" description="Aminoglycoside phosphotransferase" evidence="2">
    <location>
        <begin position="119"/>
        <end position="165"/>
    </location>
</feature>
<evidence type="ECO:0000256" key="1">
    <source>
        <dbReference type="SAM" id="MobiDB-lite"/>
    </source>
</evidence>
<dbReference type="Gene3D" id="3.90.1200.10">
    <property type="match status" value="1"/>
</dbReference>
<feature type="compositionally biased region" description="Basic residues" evidence="1">
    <location>
        <begin position="209"/>
        <end position="219"/>
    </location>
</feature>
<feature type="region of interest" description="Disordered" evidence="1">
    <location>
        <begin position="176"/>
        <end position="219"/>
    </location>
</feature>
<dbReference type="RefSeq" id="WP_092544317.1">
    <property type="nucleotide sequence ID" value="NZ_BOMJ01000041.1"/>
</dbReference>
<dbReference type="STRING" id="113562.SAMN04489716_2436"/>
<feature type="compositionally biased region" description="Basic residues" evidence="1">
    <location>
        <begin position="186"/>
        <end position="200"/>
    </location>
</feature>